<dbReference type="InterPro" id="IPR020084">
    <property type="entry name" value="NUDIX_hydrolase_CS"/>
</dbReference>
<dbReference type="Gene3D" id="3.90.79.10">
    <property type="entry name" value="Nucleoside Triphosphate Pyrophosphohydrolase"/>
    <property type="match status" value="1"/>
</dbReference>
<dbReference type="PRINTS" id="PR00502">
    <property type="entry name" value="NUDIXFAMILY"/>
</dbReference>
<dbReference type="Pfam" id="PF00293">
    <property type="entry name" value="NUDIX"/>
    <property type="match status" value="1"/>
</dbReference>
<keyword evidence="7" id="KW-1185">Reference proteome</keyword>
<evidence type="ECO:0000313" key="6">
    <source>
        <dbReference type="EMBL" id="TXK06183.1"/>
    </source>
</evidence>
<dbReference type="PROSITE" id="PS00893">
    <property type="entry name" value="NUDIX_BOX"/>
    <property type="match status" value="1"/>
</dbReference>
<dbReference type="InterPro" id="IPR015797">
    <property type="entry name" value="NUDIX_hydrolase-like_dom_sf"/>
</dbReference>
<comment type="similarity">
    <text evidence="2 4">Belongs to the Nudix hydrolase family.</text>
</comment>
<keyword evidence="3 4" id="KW-0378">Hydrolase</keyword>
<comment type="caution">
    <text evidence="6">The sequence shown here is derived from an EMBL/GenBank/DDBJ whole genome shotgun (WGS) entry which is preliminary data.</text>
</comment>
<evidence type="ECO:0000256" key="2">
    <source>
        <dbReference type="ARBA" id="ARBA00005582"/>
    </source>
</evidence>
<dbReference type="PANTHER" id="PTHR43046">
    <property type="entry name" value="GDP-MANNOSE MANNOSYL HYDROLASE"/>
    <property type="match status" value="1"/>
</dbReference>
<dbReference type="PROSITE" id="PS51462">
    <property type="entry name" value="NUDIX"/>
    <property type="match status" value="1"/>
</dbReference>
<evidence type="ECO:0000256" key="4">
    <source>
        <dbReference type="RuleBase" id="RU003476"/>
    </source>
</evidence>
<sequence>MSNVIRVSAVLITDSAQRALMVRKYGTAAFMQPGGKPEPGESPRETAVRELAEELGITVAAAELTPLGVHRTPAANEAGFDVVADCFALHLADSTPITAAAEIAEARWLTLDDLAALTIAPLSIQALLPLVWGEAPVVRALAASD</sequence>
<dbReference type="GO" id="GO:0016787">
    <property type="term" value="F:hydrolase activity"/>
    <property type="evidence" value="ECO:0007669"/>
    <property type="project" value="UniProtKB-KW"/>
</dbReference>
<accession>A0A5C8HSZ5</accession>
<gene>
    <name evidence="6" type="ORF">FVP60_04280</name>
</gene>
<dbReference type="Proteomes" id="UP000321196">
    <property type="component" value="Unassembled WGS sequence"/>
</dbReference>
<dbReference type="PANTHER" id="PTHR43046:SF2">
    <property type="entry name" value="8-OXO-DGTP DIPHOSPHATASE-RELATED"/>
    <property type="match status" value="1"/>
</dbReference>
<dbReference type="OrthoDB" id="9801098at2"/>
<organism evidence="6 7">
    <name type="scientific">Microbacterium mitrae</name>
    <dbReference type="NCBI Taxonomy" id="664640"/>
    <lineage>
        <taxon>Bacteria</taxon>
        <taxon>Bacillati</taxon>
        <taxon>Actinomycetota</taxon>
        <taxon>Actinomycetes</taxon>
        <taxon>Micrococcales</taxon>
        <taxon>Microbacteriaceae</taxon>
        <taxon>Microbacterium</taxon>
    </lineage>
</organism>
<evidence type="ECO:0000256" key="1">
    <source>
        <dbReference type="ARBA" id="ARBA00001946"/>
    </source>
</evidence>
<name>A0A5C8HSZ5_9MICO</name>
<reference evidence="6 7" key="1">
    <citation type="submission" date="2019-08" db="EMBL/GenBank/DDBJ databases">
        <authorList>
            <person name="Dong K."/>
        </authorList>
    </citation>
    <scope>NUCLEOTIDE SEQUENCE [LARGE SCALE GENOMIC DNA]</scope>
    <source>
        <strain evidence="6 7">M4-8</strain>
    </source>
</reference>
<dbReference type="EMBL" id="VRSW01000001">
    <property type="protein sequence ID" value="TXK06183.1"/>
    <property type="molecule type" value="Genomic_DNA"/>
</dbReference>
<comment type="cofactor">
    <cofactor evidence="1">
        <name>Mg(2+)</name>
        <dbReference type="ChEBI" id="CHEBI:18420"/>
    </cofactor>
</comment>
<dbReference type="CDD" id="cd04690">
    <property type="entry name" value="NUDIX_Hydrolase"/>
    <property type="match status" value="1"/>
</dbReference>
<proteinExistence type="inferred from homology"/>
<evidence type="ECO:0000259" key="5">
    <source>
        <dbReference type="PROSITE" id="PS51462"/>
    </source>
</evidence>
<dbReference type="InterPro" id="IPR020476">
    <property type="entry name" value="Nudix_hydrolase"/>
</dbReference>
<protein>
    <submittedName>
        <fullName evidence="6">NUDIX domain-containing protein</fullName>
    </submittedName>
</protein>
<dbReference type="SUPFAM" id="SSF55811">
    <property type="entry name" value="Nudix"/>
    <property type="match status" value="1"/>
</dbReference>
<evidence type="ECO:0000256" key="3">
    <source>
        <dbReference type="ARBA" id="ARBA00022801"/>
    </source>
</evidence>
<dbReference type="RefSeq" id="WP_147824992.1">
    <property type="nucleotide sequence ID" value="NZ_BAAARG010000001.1"/>
</dbReference>
<feature type="domain" description="Nudix hydrolase" evidence="5">
    <location>
        <begin position="2"/>
        <end position="131"/>
    </location>
</feature>
<dbReference type="AlphaFoldDB" id="A0A5C8HSZ5"/>
<dbReference type="InterPro" id="IPR000086">
    <property type="entry name" value="NUDIX_hydrolase_dom"/>
</dbReference>
<evidence type="ECO:0000313" key="7">
    <source>
        <dbReference type="Proteomes" id="UP000321196"/>
    </source>
</evidence>